<reference evidence="4" key="1">
    <citation type="submission" date="2018-11" db="EMBL/GenBank/DDBJ databases">
        <authorList>
            <consortium name="Pathogen Informatics"/>
        </authorList>
    </citation>
    <scope>NUCLEOTIDE SEQUENCE</scope>
</reference>
<dbReference type="InterPro" id="IPR050440">
    <property type="entry name" value="Laminin/Netrin_ECM"/>
</dbReference>
<dbReference type="Pfam" id="PF00053">
    <property type="entry name" value="EGF_laminin"/>
    <property type="match status" value="1"/>
</dbReference>
<dbReference type="GO" id="GO:0005604">
    <property type="term" value="C:basement membrane"/>
    <property type="evidence" value="ECO:0007669"/>
    <property type="project" value="TreeGrafter"/>
</dbReference>
<dbReference type="GO" id="GO:0005201">
    <property type="term" value="F:extracellular matrix structural constituent"/>
    <property type="evidence" value="ECO:0007669"/>
    <property type="project" value="TreeGrafter"/>
</dbReference>
<evidence type="ECO:0000313" key="5">
    <source>
        <dbReference type="Proteomes" id="UP000784294"/>
    </source>
</evidence>
<dbReference type="InterPro" id="IPR002049">
    <property type="entry name" value="LE_dom"/>
</dbReference>
<evidence type="ECO:0000259" key="3">
    <source>
        <dbReference type="SMART" id="SM00180"/>
    </source>
</evidence>
<evidence type="ECO:0000256" key="2">
    <source>
        <dbReference type="ARBA" id="ARBA00023292"/>
    </source>
</evidence>
<keyword evidence="5" id="KW-1185">Reference proteome</keyword>
<dbReference type="Proteomes" id="UP000784294">
    <property type="component" value="Unassembled WGS sequence"/>
</dbReference>
<comment type="caution">
    <text evidence="4">The sequence shown here is derived from an EMBL/GenBank/DDBJ whole genome shotgun (WGS) entry which is preliminary data.</text>
</comment>
<dbReference type="AlphaFoldDB" id="A0A3S5AVW7"/>
<feature type="domain" description="Laminin EGF-like" evidence="3">
    <location>
        <begin position="24"/>
        <end position="67"/>
    </location>
</feature>
<name>A0A3S5AVW7_9PLAT</name>
<dbReference type="PANTHER" id="PTHR10574:SF406">
    <property type="entry name" value="LAMININ SUBUNIT ALPHA 5"/>
    <property type="match status" value="1"/>
</dbReference>
<dbReference type="GO" id="GO:0007411">
    <property type="term" value="P:axon guidance"/>
    <property type="evidence" value="ECO:0007669"/>
    <property type="project" value="TreeGrafter"/>
</dbReference>
<dbReference type="Gene3D" id="2.170.300.10">
    <property type="entry name" value="Tie2 ligand-binding domain superfamily"/>
    <property type="match status" value="1"/>
</dbReference>
<protein>
    <recommendedName>
        <fullName evidence="3">Laminin EGF-like domain-containing protein</fullName>
    </recommendedName>
</protein>
<accession>A0A3S5AVW7</accession>
<dbReference type="SUPFAM" id="SSF57196">
    <property type="entry name" value="EGF/Laminin"/>
    <property type="match status" value="1"/>
</dbReference>
<keyword evidence="2" id="KW-0424">Laminin EGF-like domain</keyword>
<sequence length="173" mass="19012">MSLICILKDGYFNLTVAPEGCQECQCSPIGSLSSQCRRDNGQCSCKQGFSGRACSEVEDGYYIKPGGQIIDTPGREGTITIVGPKEEGKFIIVLDVDPRKFSKGDRWTIIVKPYQTGARRCSNRQHEFAISQDTQKLIIPDVCLEAGLPITLEILPRPDMPTGFSHILISDVS</sequence>
<dbReference type="CDD" id="cd00055">
    <property type="entry name" value="EGF_Lam"/>
    <property type="match status" value="1"/>
</dbReference>
<evidence type="ECO:0000256" key="1">
    <source>
        <dbReference type="ARBA" id="ARBA00023157"/>
    </source>
</evidence>
<organism evidence="4 5">
    <name type="scientific">Protopolystoma xenopodis</name>
    <dbReference type="NCBI Taxonomy" id="117903"/>
    <lineage>
        <taxon>Eukaryota</taxon>
        <taxon>Metazoa</taxon>
        <taxon>Spiralia</taxon>
        <taxon>Lophotrochozoa</taxon>
        <taxon>Platyhelminthes</taxon>
        <taxon>Monogenea</taxon>
        <taxon>Polyopisthocotylea</taxon>
        <taxon>Polystomatidea</taxon>
        <taxon>Polystomatidae</taxon>
        <taxon>Protopolystoma</taxon>
    </lineage>
</organism>
<evidence type="ECO:0000313" key="4">
    <source>
        <dbReference type="EMBL" id="VEL29867.1"/>
    </source>
</evidence>
<dbReference type="GO" id="GO:0009888">
    <property type="term" value="P:tissue development"/>
    <property type="evidence" value="ECO:0007669"/>
    <property type="project" value="TreeGrafter"/>
</dbReference>
<dbReference type="GO" id="GO:0009887">
    <property type="term" value="P:animal organ morphogenesis"/>
    <property type="evidence" value="ECO:0007669"/>
    <property type="project" value="TreeGrafter"/>
</dbReference>
<dbReference type="SMART" id="SM00180">
    <property type="entry name" value="EGF_Lam"/>
    <property type="match status" value="1"/>
</dbReference>
<proteinExistence type="predicted"/>
<dbReference type="EMBL" id="CAAALY010107019">
    <property type="protein sequence ID" value="VEL29867.1"/>
    <property type="molecule type" value="Genomic_DNA"/>
</dbReference>
<keyword evidence="1" id="KW-1015">Disulfide bond</keyword>
<dbReference type="OrthoDB" id="6251926at2759"/>
<gene>
    <name evidence="4" type="ORF">PXEA_LOCUS23307</name>
</gene>
<dbReference type="PANTHER" id="PTHR10574">
    <property type="entry name" value="NETRIN/LAMININ-RELATED"/>
    <property type="match status" value="1"/>
</dbReference>